<dbReference type="OrthoDB" id="6753945at2"/>
<sequence length="468" mass="52057">MKKSGIIILALISSSLLFGETLKTGDTGTLGIETSTTFSADLNDGSTGLETKAGIEAIFNLFPKEDRGLAPEDSSTPAVRIELIDSSFNWWNKYKTVGGNLEQDDFNSWTSQPLVLTFESLTTDVIWKDYYFRVAGSKPEMVLNSSSLKTIFDDVMDASKNRWYISRKKALYYSDRYNKLNLPLLGDELKRDLVSLDFSDEVTGQLGFGIEKENFNLDTLIGSLGNGVDNNNNAWVFSIDTEINPTDNLEISTDILLGLNLGLDKTITPKAYQNPIAVGLGAKYLVNPESNIKALPFLGFDAVYETDSSEFNWEFGGGLFLYFSDIEKFTSHRSIDMDEVITQGLSISVNYDNNKKSNLVFSCFEDTSKGSLFGNLGGFIEFEATNILEVSNLIWAVATQGEFLIKDKYLPYLRETITPNSGNTLYNTVVGLKATPLKNLTLDIKYEREDTHTTNSNGLISFEFNISL</sequence>
<reference evidence="2 3" key="1">
    <citation type="submission" date="2019-02" db="EMBL/GenBank/DDBJ databases">
        <authorList>
            <person name="Fomenkov A."/>
            <person name="Dubinina G."/>
            <person name="Grabovich M."/>
            <person name="Vincze T."/>
            <person name="Roberts R.J."/>
        </authorList>
    </citation>
    <scope>NUCLEOTIDE SEQUENCE [LARGE SCALE GENOMIC DNA]</scope>
    <source>
        <strain evidence="2 3">P</strain>
    </source>
</reference>
<dbReference type="RefSeq" id="WP_149567627.1">
    <property type="nucleotide sequence ID" value="NZ_CP035807.1"/>
</dbReference>
<keyword evidence="3" id="KW-1185">Reference proteome</keyword>
<name>A0A5C1QBE9_9SPIO</name>
<evidence type="ECO:0000313" key="2">
    <source>
        <dbReference type="EMBL" id="QEN04380.1"/>
    </source>
</evidence>
<dbReference type="KEGG" id="sper:EW093_06600"/>
<evidence type="ECO:0000313" key="3">
    <source>
        <dbReference type="Proteomes" id="UP000323824"/>
    </source>
</evidence>
<reference evidence="2 3" key="2">
    <citation type="submission" date="2019-09" db="EMBL/GenBank/DDBJ databases">
        <title>Complete Genome Sequence and Methylome Analysis of free living Spirochaetas.</title>
        <authorList>
            <person name="Leshcheva N."/>
            <person name="Mikheeva N."/>
        </authorList>
    </citation>
    <scope>NUCLEOTIDE SEQUENCE [LARGE SCALE GENOMIC DNA]</scope>
    <source>
        <strain evidence="2 3">P</strain>
    </source>
</reference>
<protein>
    <submittedName>
        <fullName evidence="2">Uncharacterized protein</fullName>
    </submittedName>
</protein>
<proteinExistence type="predicted"/>
<keyword evidence="1" id="KW-0732">Signal</keyword>
<dbReference type="EMBL" id="CP035807">
    <property type="protein sequence ID" value="QEN04380.1"/>
    <property type="molecule type" value="Genomic_DNA"/>
</dbReference>
<organism evidence="2 3">
    <name type="scientific">Thiospirochaeta perfilievii</name>
    <dbReference type="NCBI Taxonomy" id="252967"/>
    <lineage>
        <taxon>Bacteria</taxon>
        <taxon>Pseudomonadati</taxon>
        <taxon>Spirochaetota</taxon>
        <taxon>Spirochaetia</taxon>
        <taxon>Spirochaetales</taxon>
        <taxon>Spirochaetaceae</taxon>
        <taxon>Thiospirochaeta</taxon>
    </lineage>
</organism>
<feature type="signal peptide" evidence="1">
    <location>
        <begin position="1"/>
        <end position="19"/>
    </location>
</feature>
<dbReference type="AlphaFoldDB" id="A0A5C1QBE9"/>
<feature type="chain" id="PRO_5022908976" evidence="1">
    <location>
        <begin position="20"/>
        <end position="468"/>
    </location>
</feature>
<accession>A0A5C1QBE9</accession>
<evidence type="ECO:0000256" key="1">
    <source>
        <dbReference type="SAM" id="SignalP"/>
    </source>
</evidence>
<dbReference type="Proteomes" id="UP000323824">
    <property type="component" value="Chromosome"/>
</dbReference>
<gene>
    <name evidence="2" type="ORF">EW093_06600</name>
</gene>